<feature type="compositionally biased region" description="Polar residues" evidence="5">
    <location>
        <begin position="1290"/>
        <end position="1300"/>
    </location>
</feature>
<feature type="region of interest" description="Disordered" evidence="5">
    <location>
        <begin position="1148"/>
        <end position="1226"/>
    </location>
</feature>
<dbReference type="GeneID" id="106464628"/>
<feature type="region of interest" description="Disordered" evidence="5">
    <location>
        <begin position="1102"/>
        <end position="1130"/>
    </location>
</feature>
<feature type="compositionally biased region" description="Polar residues" evidence="5">
    <location>
        <begin position="1208"/>
        <end position="1226"/>
    </location>
</feature>
<feature type="coiled-coil region" evidence="4">
    <location>
        <begin position="752"/>
        <end position="898"/>
    </location>
</feature>
<feature type="compositionally biased region" description="Basic and acidic residues" evidence="5">
    <location>
        <begin position="1305"/>
        <end position="1336"/>
    </location>
</feature>
<dbReference type="Proteomes" id="UP000694941">
    <property type="component" value="Unplaced"/>
</dbReference>
<evidence type="ECO:0000256" key="4">
    <source>
        <dbReference type="SAM" id="Coils"/>
    </source>
</evidence>
<dbReference type="InterPro" id="IPR043936">
    <property type="entry name" value="HOOK_N"/>
</dbReference>
<keyword evidence="3 4" id="KW-0175">Coiled coil</keyword>
<dbReference type="RefSeq" id="XP_022248072.1">
    <property type="nucleotide sequence ID" value="XM_022392364.1"/>
</dbReference>
<evidence type="ECO:0000256" key="1">
    <source>
        <dbReference type="ARBA" id="ARBA00004496"/>
    </source>
</evidence>
<gene>
    <name evidence="8" type="primary">LOC106464628</name>
</gene>
<evidence type="ECO:0000259" key="6">
    <source>
        <dbReference type="Pfam" id="PF19047"/>
    </source>
</evidence>
<keyword evidence="7" id="KW-1185">Reference proteome</keyword>
<feature type="coiled-coil region" evidence="4">
    <location>
        <begin position="941"/>
        <end position="996"/>
    </location>
</feature>
<comment type="subcellular location">
    <subcellularLocation>
        <location evidence="1">Cytoplasm</location>
    </subcellularLocation>
</comment>
<organism evidence="7 8">
    <name type="scientific">Limulus polyphemus</name>
    <name type="common">Atlantic horseshoe crab</name>
    <dbReference type="NCBI Taxonomy" id="6850"/>
    <lineage>
        <taxon>Eukaryota</taxon>
        <taxon>Metazoa</taxon>
        <taxon>Ecdysozoa</taxon>
        <taxon>Arthropoda</taxon>
        <taxon>Chelicerata</taxon>
        <taxon>Merostomata</taxon>
        <taxon>Xiphosura</taxon>
        <taxon>Limulidae</taxon>
        <taxon>Limulus</taxon>
    </lineage>
</organism>
<dbReference type="InterPro" id="IPR036872">
    <property type="entry name" value="CH_dom_sf"/>
</dbReference>
<dbReference type="Gene3D" id="1.10.418.10">
    <property type="entry name" value="Calponin-like domain"/>
    <property type="match status" value="1"/>
</dbReference>
<dbReference type="SUPFAM" id="SSF116907">
    <property type="entry name" value="Hook domain"/>
    <property type="match status" value="1"/>
</dbReference>
<evidence type="ECO:0000313" key="7">
    <source>
        <dbReference type="Proteomes" id="UP000694941"/>
    </source>
</evidence>
<name>A0ABM1SWR6_LIMPO</name>
<feature type="compositionally biased region" description="Basic and acidic residues" evidence="5">
    <location>
        <begin position="1195"/>
        <end position="1207"/>
    </location>
</feature>
<feature type="coiled-coil region" evidence="4">
    <location>
        <begin position="180"/>
        <end position="207"/>
    </location>
</feature>
<feature type="compositionally biased region" description="Polar residues" evidence="5">
    <location>
        <begin position="1151"/>
        <end position="1168"/>
    </location>
</feature>
<feature type="domain" description="HOOK N-terminal" evidence="6">
    <location>
        <begin position="15"/>
        <end position="152"/>
    </location>
</feature>
<feature type="region of interest" description="Disordered" evidence="5">
    <location>
        <begin position="1290"/>
        <end position="1336"/>
    </location>
</feature>
<evidence type="ECO:0000313" key="8">
    <source>
        <dbReference type="RefSeq" id="XP_022248072.1"/>
    </source>
</evidence>
<sequence length="1360" mass="155850">MEDIKTTDSLMESPLMLWLKVLLGEKKKELDYEDLCNGVLLLSVWQQIDSHASVGENTAASSETSIRLQNLNSLLSNIKVFYEEVLGQVVLLPLPDILAIARCTSEESSVKAMNRLLLLVLGCAVQCERKEHFIEIIKTLDIDAQHQMVEYIKQVTDNPEAIWSTGWNLTKDSTHEEQLYLLLEQHVQKLAKERDELSQKLVNVVMEQESQLSDPINSIASVTNQTPLLSSEKSQLVVELADARSRMRKLQQDLEEKTESVTELKEELQDSKDMLNKLKQENFQLIQNTRAAQAYRDQIDILKEKVQKVDRLENEVQKYKDKMAELEFYKTRVEELRENNRILMDTKTMLENQLESSRKRAEQVLELEAEVLKYRSRIYELCEDQESDREKIQQLEEENTMLYLDKKLALDEVSQMHAVLKGQNMEQSPVFENSLHEQLNNDAESRVLQLELENQQLQNLLDDVQSSSHSSVSQEENHVQEIANEKEQLQGELQQLKVTIGELQRSKTKFDETEAEKQEACRNIKKLQHDLLELQKEHQQCEEMKISMTAQSSENQRLHRQLEVQKHKIQEVQEDIENVEAENQHLKQMVDNLRANTHKVQELEREATNLEGDNHKLEQKKKSLEKEVARLKHSIEIKDEQVDEYASKVSSLEREKRQLQKEVENWSQTMARVRELERDNKDLSHQAAIHRNTLNTLREDLVSEKLKSQQIASGLERQLNYQQNEDVDAACSWSSHEKKKDPMTPNSLAQEIADLKFSMSDLEQKNTSLTEENLNLRSEGSSLKENNYSLHSKVSCLEQQVSSYSKQYSSLQSKHAHLEVEHALLESQKEALTTQVTNLQGQLHKLEEEKDKLLLDTKELQSVHETVCSNNETLQKLHDQLTAEYEKLSNNHSILKASHKSLKSEYIALKGKLQEESFSQEMLKLREMLEGEKDEASGRSFTNLQSRYSELKEQFRTLKENNDQLLVNHAYLETKHKAIKTENNELKLKNTALKGEVGECRDEIATLDVQVAKLVSYCEMLSHVNNTIENDRQSVMTSASVLLSDYHNYLSSLAYDDIRSLSTDTNICQKLWELGQEKKQVERAMTGVHQELEKLAKKAHKVVTSAPQMRRARSEHFPGLSRGRSSFDRSKTRSFNVERLLGGKDILNGHLENNASSVAGDNSSQSIKHNMDVSTDDDIPVRDVGPGAKSPLVVKTEDKVSDKRTDTYKSTNAKSNKQPISQCSSSQTTVENLTTVNLITNLPANLGFKESFPKQDEELESGMFSKKPEQSAGGHFEDCASIPSEKLAQCHTSTPVTKSVSGEPRNSKESGDNIKIHKNHDASKMQKAKGQKEVDKRNFLFGSSKEKKSDSSVWYEYGCI</sequence>
<dbReference type="PANTHER" id="PTHR18947">
    <property type="entry name" value="HOOK PROTEINS"/>
    <property type="match status" value="1"/>
</dbReference>
<evidence type="ECO:0000256" key="3">
    <source>
        <dbReference type="ARBA" id="ARBA00023054"/>
    </source>
</evidence>
<feature type="coiled-coil region" evidence="4">
    <location>
        <begin position="233"/>
        <end position="693"/>
    </location>
</feature>
<dbReference type="CDD" id="cd22223">
    <property type="entry name" value="HkD_HkRP"/>
    <property type="match status" value="1"/>
</dbReference>
<dbReference type="PANTHER" id="PTHR18947:SF28">
    <property type="entry name" value="GIRDIN, ISOFORM A"/>
    <property type="match status" value="1"/>
</dbReference>
<reference evidence="8" key="1">
    <citation type="submission" date="2025-08" db="UniProtKB">
        <authorList>
            <consortium name="RefSeq"/>
        </authorList>
    </citation>
    <scope>IDENTIFICATION</scope>
    <source>
        <tissue evidence="8">Muscle</tissue>
    </source>
</reference>
<dbReference type="Pfam" id="PF19047">
    <property type="entry name" value="HOOK_N"/>
    <property type="match status" value="1"/>
</dbReference>
<accession>A0ABM1SWR6</accession>
<keyword evidence="2" id="KW-0963">Cytoplasm</keyword>
<evidence type="ECO:0000256" key="2">
    <source>
        <dbReference type="ARBA" id="ARBA00022490"/>
    </source>
</evidence>
<protein>
    <submittedName>
        <fullName evidence="8">Protein Daple-like isoform X2</fullName>
    </submittedName>
</protein>
<evidence type="ECO:0000256" key="5">
    <source>
        <dbReference type="SAM" id="MobiDB-lite"/>
    </source>
</evidence>
<proteinExistence type="predicted"/>